<sequence length="84" mass="9151">MSSNAWNDFQHDHAGEGLSQAEISEMYHAEQDASEASNEMFSTEGMNNPDEAPSIDDSGLAQSVADSPDTNDRDEESSSNPWNN</sequence>
<evidence type="ECO:0000313" key="3">
    <source>
        <dbReference type="Proteomes" id="UP000663836"/>
    </source>
</evidence>
<protein>
    <submittedName>
        <fullName evidence="2">Uncharacterized protein</fullName>
    </submittedName>
</protein>
<dbReference type="EMBL" id="CAJOBD010040691">
    <property type="protein sequence ID" value="CAF4317918.1"/>
    <property type="molecule type" value="Genomic_DNA"/>
</dbReference>
<feature type="compositionally biased region" description="Polar residues" evidence="1">
    <location>
        <begin position="34"/>
        <end position="46"/>
    </location>
</feature>
<comment type="caution">
    <text evidence="2">The sequence shown here is derived from an EMBL/GenBank/DDBJ whole genome shotgun (WGS) entry which is preliminary data.</text>
</comment>
<reference evidence="2" key="1">
    <citation type="submission" date="2021-02" db="EMBL/GenBank/DDBJ databases">
        <authorList>
            <person name="Nowell W R."/>
        </authorList>
    </citation>
    <scope>NUCLEOTIDE SEQUENCE</scope>
</reference>
<feature type="non-terminal residue" evidence="2">
    <location>
        <position position="84"/>
    </location>
</feature>
<gene>
    <name evidence="2" type="ORF">JBS370_LOCUS40922</name>
</gene>
<name>A0A820J3X0_9BILA</name>
<dbReference type="Proteomes" id="UP000663836">
    <property type="component" value="Unassembled WGS sequence"/>
</dbReference>
<dbReference type="AlphaFoldDB" id="A0A820J3X0"/>
<evidence type="ECO:0000256" key="1">
    <source>
        <dbReference type="SAM" id="MobiDB-lite"/>
    </source>
</evidence>
<feature type="region of interest" description="Disordered" evidence="1">
    <location>
        <begin position="1"/>
        <end position="84"/>
    </location>
</feature>
<proteinExistence type="predicted"/>
<accession>A0A820J3X0</accession>
<evidence type="ECO:0000313" key="2">
    <source>
        <dbReference type="EMBL" id="CAF4317918.1"/>
    </source>
</evidence>
<organism evidence="2 3">
    <name type="scientific">Rotaria sordida</name>
    <dbReference type="NCBI Taxonomy" id="392033"/>
    <lineage>
        <taxon>Eukaryota</taxon>
        <taxon>Metazoa</taxon>
        <taxon>Spiralia</taxon>
        <taxon>Gnathifera</taxon>
        <taxon>Rotifera</taxon>
        <taxon>Eurotatoria</taxon>
        <taxon>Bdelloidea</taxon>
        <taxon>Philodinida</taxon>
        <taxon>Philodinidae</taxon>
        <taxon>Rotaria</taxon>
    </lineage>
</organism>